<feature type="transmembrane region" description="Helical" evidence="1">
    <location>
        <begin position="337"/>
        <end position="355"/>
    </location>
</feature>
<dbReference type="Proteomes" id="UP000199515">
    <property type="component" value="Unassembled WGS sequence"/>
</dbReference>
<evidence type="ECO:0000256" key="1">
    <source>
        <dbReference type="SAM" id="Phobius"/>
    </source>
</evidence>
<keyword evidence="1" id="KW-0472">Membrane</keyword>
<accession>A0A1H2Z676</accession>
<organism evidence="2 3">
    <name type="scientific">Amycolatopsis xylanica</name>
    <dbReference type="NCBI Taxonomy" id="589385"/>
    <lineage>
        <taxon>Bacteria</taxon>
        <taxon>Bacillati</taxon>
        <taxon>Actinomycetota</taxon>
        <taxon>Actinomycetes</taxon>
        <taxon>Pseudonocardiales</taxon>
        <taxon>Pseudonocardiaceae</taxon>
        <taxon>Amycolatopsis</taxon>
    </lineage>
</organism>
<protein>
    <submittedName>
        <fullName evidence="2">Uncharacterized protein</fullName>
    </submittedName>
</protein>
<feature type="transmembrane region" description="Helical" evidence="1">
    <location>
        <begin position="110"/>
        <end position="127"/>
    </location>
</feature>
<dbReference type="AlphaFoldDB" id="A0A1H2Z676"/>
<evidence type="ECO:0000313" key="2">
    <source>
        <dbReference type="EMBL" id="SDX12856.1"/>
    </source>
</evidence>
<feature type="transmembrane region" description="Helical" evidence="1">
    <location>
        <begin position="75"/>
        <end position="98"/>
    </location>
</feature>
<feature type="transmembrane region" description="Helical" evidence="1">
    <location>
        <begin position="45"/>
        <end position="63"/>
    </location>
</feature>
<sequence length="406" mass="44829">MGAVRGRRRPSDHERSAAEAWFRRRGLPFVVERSRRKRAVLRRSAPAQVYLLLLEPLGAYLLHRLNVSDEGSTGYAVGVLALLLAAATVPAVAGWLMARWLDTKPERTQRITAVVLVALWVFGVPLLEKVTGLENAYWAFVGQNAAIAIGLNLLVRIGIGSILVWAARSALDQVKTIGSLASRALPLMLLVVLFSFFTAELWQAVERLSRFQLWMALLFLGAVGAAFLAGMLVDEMRELRSGHRPLRDRSALLRGTPFENAKITERSQELRISERLNVLLVLFFTEAVQIVAFAVLVFLFFIIFGALILQPEVITLYAGRESGPGSLFGVPLPVKSALVQVSLFLGGFSGLYFAASTATDTRYRQAFFEPLLDEVAKSLAARDAYLVRWVDVESTPPTTLEGHDIP</sequence>
<keyword evidence="3" id="KW-1185">Reference proteome</keyword>
<keyword evidence="1" id="KW-1133">Transmembrane helix</keyword>
<dbReference type="EMBL" id="FNON01000002">
    <property type="protein sequence ID" value="SDX12856.1"/>
    <property type="molecule type" value="Genomic_DNA"/>
</dbReference>
<keyword evidence="1" id="KW-0812">Transmembrane</keyword>
<dbReference type="OrthoDB" id="5242179at2"/>
<name>A0A1H2Z676_9PSEU</name>
<gene>
    <name evidence="2" type="ORF">SAMN05421504_102392</name>
</gene>
<dbReference type="STRING" id="589385.SAMN05421504_102392"/>
<evidence type="ECO:0000313" key="3">
    <source>
        <dbReference type="Proteomes" id="UP000199515"/>
    </source>
</evidence>
<reference evidence="2 3" key="1">
    <citation type="submission" date="2016-10" db="EMBL/GenBank/DDBJ databases">
        <authorList>
            <person name="de Groot N.N."/>
        </authorList>
    </citation>
    <scope>NUCLEOTIDE SEQUENCE [LARGE SCALE GENOMIC DNA]</scope>
    <source>
        <strain evidence="2 3">CPCC 202699</strain>
    </source>
</reference>
<proteinExistence type="predicted"/>
<feature type="transmembrane region" description="Helical" evidence="1">
    <location>
        <begin position="276"/>
        <end position="309"/>
    </location>
</feature>
<feature type="transmembrane region" description="Helical" evidence="1">
    <location>
        <begin position="187"/>
        <end position="205"/>
    </location>
</feature>
<feature type="transmembrane region" description="Helical" evidence="1">
    <location>
        <begin position="147"/>
        <end position="166"/>
    </location>
</feature>
<feature type="transmembrane region" description="Helical" evidence="1">
    <location>
        <begin position="211"/>
        <end position="233"/>
    </location>
</feature>